<proteinExistence type="inferred from homology"/>
<keyword evidence="5 6" id="KW-0472">Membrane</keyword>
<evidence type="ECO:0000256" key="3">
    <source>
        <dbReference type="ARBA" id="ARBA00022692"/>
    </source>
</evidence>
<dbReference type="GO" id="GO:0005886">
    <property type="term" value="C:plasma membrane"/>
    <property type="evidence" value="ECO:0007669"/>
    <property type="project" value="UniProtKB-SubCell"/>
</dbReference>
<feature type="domain" description="VTT" evidence="7">
    <location>
        <begin position="37"/>
        <end position="151"/>
    </location>
</feature>
<feature type="transmembrane region" description="Helical" evidence="6">
    <location>
        <begin position="20"/>
        <end position="44"/>
    </location>
</feature>
<dbReference type="Proteomes" id="UP000199427">
    <property type="component" value="Unassembled WGS sequence"/>
</dbReference>
<dbReference type="InterPro" id="IPR032816">
    <property type="entry name" value="VTT_dom"/>
</dbReference>
<comment type="caution">
    <text evidence="6">Lacks conserved residue(s) required for the propagation of feature annotation.</text>
</comment>
<feature type="transmembrane region" description="Helical" evidence="6">
    <location>
        <begin position="158"/>
        <end position="175"/>
    </location>
</feature>
<evidence type="ECO:0000256" key="6">
    <source>
        <dbReference type="RuleBase" id="RU366058"/>
    </source>
</evidence>
<comment type="subcellular location">
    <subcellularLocation>
        <location evidence="1 6">Cell membrane</location>
        <topology evidence="1 6">Multi-pass membrane protein</topology>
    </subcellularLocation>
</comment>
<keyword evidence="3 6" id="KW-0812">Transmembrane</keyword>
<name>A0A1H9JAJ4_9BACI</name>
<evidence type="ECO:0000256" key="5">
    <source>
        <dbReference type="ARBA" id="ARBA00023136"/>
    </source>
</evidence>
<dbReference type="Pfam" id="PF09335">
    <property type="entry name" value="VTT_dom"/>
    <property type="match status" value="1"/>
</dbReference>
<sequence>MVMENALAWAQETMVSTSYAAPVLFILFHIIRPFLFIPVAFICITGGLLFGLTYGAIYSLIGVTLSSIIFYFFIKLMPKLFERFHRLREKMFGKHSQLSLPQVLLLRVTPFIHFHLVSILLIEMTRNFKEYAKLSILSNVPLAVVYTSFGQWFQSLQLHHLLVLLAVILLMFYFLRKKEIVMKWEDFFAPDLPK</sequence>
<evidence type="ECO:0000313" key="8">
    <source>
        <dbReference type="EMBL" id="SEQ83749.1"/>
    </source>
</evidence>
<keyword evidence="2 6" id="KW-1003">Cell membrane</keyword>
<comment type="similarity">
    <text evidence="6">Belongs to the TVP38/TMEM64 family.</text>
</comment>
<organism evidence="8 9">
    <name type="scientific">Piscibacillus halophilus</name>
    <dbReference type="NCBI Taxonomy" id="571933"/>
    <lineage>
        <taxon>Bacteria</taxon>
        <taxon>Bacillati</taxon>
        <taxon>Bacillota</taxon>
        <taxon>Bacilli</taxon>
        <taxon>Bacillales</taxon>
        <taxon>Bacillaceae</taxon>
        <taxon>Piscibacillus</taxon>
    </lineage>
</organism>
<dbReference type="AlphaFoldDB" id="A0A1H9JAJ4"/>
<evidence type="ECO:0000256" key="1">
    <source>
        <dbReference type="ARBA" id="ARBA00004651"/>
    </source>
</evidence>
<feature type="transmembrane region" description="Helical" evidence="6">
    <location>
        <begin position="56"/>
        <end position="74"/>
    </location>
</feature>
<evidence type="ECO:0000259" key="7">
    <source>
        <dbReference type="Pfam" id="PF09335"/>
    </source>
</evidence>
<gene>
    <name evidence="8" type="ORF">SAMN05216362_12931</name>
</gene>
<dbReference type="EMBL" id="FOES01000029">
    <property type="protein sequence ID" value="SEQ83749.1"/>
    <property type="molecule type" value="Genomic_DNA"/>
</dbReference>
<reference evidence="8 9" key="1">
    <citation type="submission" date="2016-10" db="EMBL/GenBank/DDBJ databases">
        <authorList>
            <person name="de Groot N.N."/>
        </authorList>
    </citation>
    <scope>NUCLEOTIDE SEQUENCE [LARGE SCALE GENOMIC DNA]</scope>
    <source>
        <strain evidence="8 9">DSM 21633</strain>
    </source>
</reference>
<dbReference type="PANTHER" id="PTHR12677">
    <property type="entry name" value="GOLGI APPARATUS MEMBRANE PROTEIN TVP38-RELATED"/>
    <property type="match status" value="1"/>
</dbReference>
<dbReference type="PANTHER" id="PTHR12677:SF49">
    <property type="entry name" value="TVP38_TMEM64 FAMILY MEMBRANE PROTEIN"/>
    <property type="match status" value="1"/>
</dbReference>
<feature type="transmembrane region" description="Helical" evidence="6">
    <location>
        <begin position="134"/>
        <end position="152"/>
    </location>
</feature>
<dbReference type="InterPro" id="IPR015414">
    <property type="entry name" value="TMEM64"/>
</dbReference>
<evidence type="ECO:0000313" key="9">
    <source>
        <dbReference type="Proteomes" id="UP000199427"/>
    </source>
</evidence>
<dbReference type="STRING" id="571933.SAMN05216362_12931"/>
<evidence type="ECO:0000256" key="2">
    <source>
        <dbReference type="ARBA" id="ARBA00022475"/>
    </source>
</evidence>
<accession>A0A1H9JAJ4</accession>
<protein>
    <recommendedName>
        <fullName evidence="6">TVP38/TMEM64 family membrane protein</fullName>
    </recommendedName>
</protein>
<keyword evidence="9" id="KW-1185">Reference proteome</keyword>
<keyword evidence="4 6" id="KW-1133">Transmembrane helix</keyword>
<evidence type="ECO:0000256" key="4">
    <source>
        <dbReference type="ARBA" id="ARBA00022989"/>
    </source>
</evidence>